<dbReference type="InterPro" id="IPR036724">
    <property type="entry name" value="Cobalamin-bd_sf"/>
</dbReference>
<dbReference type="PANTHER" id="PTHR45833">
    <property type="entry name" value="METHIONINE SYNTHASE"/>
    <property type="match status" value="1"/>
</dbReference>
<dbReference type="InterPro" id="IPR050554">
    <property type="entry name" value="Met_Synthase/Corrinoid"/>
</dbReference>
<dbReference type="GO" id="GO:0005829">
    <property type="term" value="C:cytosol"/>
    <property type="evidence" value="ECO:0007669"/>
    <property type="project" value="TreeGrafter"/>
</dbReference>
<evidence type="ECO:0000259" key="4">
    <source>
        <dbReference type="PROSITE" id="PS51337"/>
    </source>
</evidence>
<dbReference type="PROSITE" id="PS51332">
    <property type="entry name" value="B12_BINDING"/>
    <property type="match status" value="1"/>
</dbReference>
<dbReference type="Pfam" id="PF02310">
    <property type="entry name" value="B12-binding"/>
    <property type="match status" value="1"/>
</dbReference>
<dbReference type="GO" id="GO:0046653">
    <property type="term" value="P:tetrahydrofolate metabolic process"/>
    <property type="evidence" value="ECO:0007669"/>
    <property type="project" value="TreeGrafter"/>
</dbReference>
<keyword evidence="2" id="KW-0170">Cobalt</keyword>
<gene>
    <name evidence="5" type="ORF">LCGC14_1076990</name>
</gene>
<comment type="caution">
    <text evidence="5">The sequence shown here is derived from an EMBL/GenBank/DDBJ whole genome shotgun (WGS) entry which is preliminary data.</text>
</comment>
<evidence type="ECO:0000259" key="3">
    <source>
        <dbReference type="PROSITE" id="PS51332"/>
    </source>
</evidence>
<dbReference type="SMART" id="SM01018">
    <property type="entry name" value="B12-binding_2"/>
    <property type="match status" value="1"/>
</dbReference>
<dbReference type="InterPro" id="IPR003759">
    <property type="entry name" value="Cbl-bd_cap"/>
</dbReference>
<dbReference type="SUPFAM" id="SSF52242">
    <property type="entry name" value="Cobalamin (vitamin B12)-binding domain"/>
    <property type="match status" value="1"/>
</dbReference>
<sequence>MNETEIISKLKTAIIEGDSEDAIDLAKIALEGDIDLQHLLNEAIIKGVEEVGKKYENAEYFLGDMLLAADAINDSMEIIRPKLKEGQQETRGKVLIGTPEGDLHDIGKSLIIALLNGQGIDVVDLGVDIPPEEFLEAAKKEHPDVIGLSGLLTFSISKMIETVMLLKKEGIKAKIIVGGGILSEESCKQIGADDWTKDGWEGVKKIIKLLEER</sequence>
<dbReference type="Gene3D" id="3.40.50.280">
    <property type="entry name" value="Cobalamin-binding domain"/>
    <property type="match status" value="1"/>
</dbReference>
<protein>
    <recommendedName>
        <fullName evidence="6">B12-binding domain-containing protein</fullName>
    </recommendedName>
</protein>
<accession>A0A0F9QM72</accession>
<dbReference type="Gene3D" id="1.10.1240.10">
    <property type="entry name" value="Methionine synthase domain"/>
    <property type="match status" value="1"/>
</dbReference>
<keyword evidence="1" id="KW-0479">Metal-binding</keyword>
<dbReference type="GO" id="GO:0031419">
    <property type="term" value="F:cobalamin binding"/>
    <property type="evidence" value="ECO:0007669"/>
    <property type="project" value="InterPro"/>
</dbReference>
<name>A0A0F9QM72_9ZZZZ</name>
<dbReference type="EMBL" id="LAZR01004688">
    <property type="protein sequence ID" value="KKN06463.1"/>
    <property type="molecule type" value="Genomic_DNA"/>
</dbReference>
<dbReference type="AlphaFoldDB" id="A0A0F9QM72"/>
<dbReference type="InterPro" id="IPR006158">
    <property type="entry name" value="Cobalamin-bd"/>
</dbReference>
<dbReference type="Pfam" id="PF02607">
    <property type="entry name" value="B12-binding_2"/>
    <property type="match status" value="1"/>
</dbReference>
<dbReference type="GO" id="GO:0050667">
    <property type="term" value="P:homocysteine metabolic process"/>
    <property type="evidence" value="ECO:0007669"/>
    <property type="project" value="TreeGrafter"/>
</dbReference>
<feature type="domain" description="B12-binding" evidence="3">
    <location>
        <begin position="91"/>
        <end position="213"/>
    </location>
</feature>
<evidence type="ECO:0008006" key="6">
    <source>
        <dbReference type="Google" id="ProtNLM"/>
    </source>
</evidence>
<evidence type="ECO:0000256" key="1">
    <source>
        <dbReference type="ARBA" id="ARBA00022723"/>
    </source>
</evidence>
<reference evidence="5" key="1">
    <citation type="journal article" date="2015" name="Nature">
        <title>Complex archaea that bridge the gap between prokaryotes and eukaryotes.</title>
        <authorList>
            <person name="Spang A."/>
            <person name="Saw J.H."/>
            <person name="Jorgensen S.L."/>
            <person name="Zaremba-Niedzwiedzka K."/>
            <person name="Martijn J."/>
            <person name="Lind A.E."/>
            <person name="van Eijk R."/>
            <person name="Schleper C."/>
            <person name="Guy L."/>
            <person name="Ettema T.J."/>
        </authorList>
    </citation>
    <scope>NUCLEOTIDE SEQUENCE</scope>
</reference>
<dbReference type="PANTHER" id="PTHR45833:SF1">
    <property type="entry name" value="METHIONINE SYNTHASE"/>
    <property type="match status" value="1"/>
</dbReference>
<dbReference type="InterPro" id="IPR036594">
    <property type="entry name" value="Meth_synthase_dom"/>
</dbReference>
<organism evidence="5">
    <name type="scientific">marine sediment metagenome</name>
    <dbReference type="NCBI Taxonomy" id="412755"/>
    <lineage>
        <taxon>unclassified sequences</taxon>
        <taxon>metagenomes</taxon>
        <taxon>ecological metagenomes</taxon>
    </lineage>
</organism>
<dbReference type="GO" id="GO:0046872">
    <property type="term" value="F:metal ion binding"/>
    <property type="evidence" value="ECO:0007669"/>
    <property type="project" value="UniProtKB-KW"/>
</dbReference>
<feature type="domain" description="B12-binding N-terminal" evidence="4">
    <location>
        <begin position="1"/>
        <end position="91"/>
    </location>
</feature>
<dbReference type="SUPFAM" id="SSF47644">
    <property type="entry name" value="Methionine synthase domain"/>
    <property type="match status" value="1"/>
</dbReference>
<evidence type="ECO:0000313" key="5">
    <source>
        <dbReference type="EMBL" id="KKN06463.1"/>
    </source>
</evidence>
<proteinExistence type="predicted"/>
<dbReference type="GO" id="GO:0008705">
    <property type="term" value="F:methionine synthase activity"/>
    <property type="evidence" value="ECO:0007669"/>
    <property type="project" value="TreeGrafter"/>
</dbReference>
<dbReference type="PROSITE" id="PS51337">
    <property type="entry name" value="B12_BINDING_NTER"/>
    <property type="match status" value="1"/>
</dbReference>
<evidence type="ECO:0000256" key="2">
    <source>
        <dbReference type="ARBA" id="ARBA00023285"/>
    </source>
</evidence>